<evidence type="ECO:0000313" key="2">
    <source>
        <dbReference type="Proteomes" id="UP000008637"/>
    </source>
</evidence>
<dbReference type="HOGENOM" id="CLU_098620_3_0_14"/>
<organism evidence="1 2">
    <name type="scientific">Mycoplasma haemofelis (strain Langford 1)</name>
    <name type="common">Haemobartonella felis</name>
    <dbReference type="NCBI Taxonomy" id="941640"/>
    <lineage>
        <taxon>Bacteria</taxon>
        <taxon>Bacillati</taxon>
        <taxon>Mycoplasmatota</taxon>
        <taxon>Mollicutes</taxon>
        <taxon>Mycoplasmataceae</taxon>
        <taxon>Mycoplasma</taxon>
    </lineage>
</organism>
<name>E8ZJL0_MYCHL</name>
<protein>
    <submittedName>
        <fullName evidence="1">Uncharacterized protein</fullName>
    </submittedName>
</protein>
<dbReference type="KEGG" id="mha:HF1_13230"/>
<evidence type="ECO:0000313" key="1">
    <source>
        <dbReference type="EMBL" id="CBY93331.1"/>
    </source>
</evidence>
<reference evidence="1 2" key="1">
    <citation type="journal article" date="2011" name="J. Bacteriol.">
        <title>Complete genome sequence of Mycoplasma haemofelis, a hemotropic mycoplasma.</title>
        <authorList>
            <person name="Barker E.N."/>
            <person name="Helps C.R."/>
            <person name="Peters I.R."/>
            <person name="Darby A.C."/>
            <person name="Radford A.D."/>
            <person name="Tasker S."/>
        </authorList>
    </citation>
    <scope>NUCLEOTIDE SEQUENCE [LARGE SCALE GENOMIC DNA]</scope>
    <source>
        <strain evidence="1 2">Langford 1</strain>
    </source>
</reference>
<dbReference type="AlphaFoldDB" id="E8ZJL0"/>
<gene>
    <name evidence="1" type="ORF">HF1_13230</name>
</gene>
<keyword evidence="2" id="KW-1185">Reference proteome</keyword>
<proteinExistence type="predicted"/>
<dbReference type="Proteomes" id="UP000008637">
    <property type="component" value="Chromosome"/>
</dbReference>
<sequence>MATSLAKGLMGLGGVGSLAGGAYLAKPYIFPPKAKIEDKLEEDKWQVLNWEGNTNEWDSIYEKYKSKELTDPSRFDEKIAKGEDKSTGLTKLKESCKLALTQEFKESLYRTVTKWCVVPVSAADRLIALGGYQKINVSESDTTTDEGTWKSRETEFKVKLQENNAYLGVNLPSTTGDQTAENIKLLKKGCETHMNKKNYEDDFEGSMEKVKRWCGK</sequence>
<accession>E8ZJL0</accession>
<dbReference type="EMBL" id="FR773153">
    <property type="protein sequence ID" value="CBY93331.1"/>
    <property type="molecule type" value="Genomic_DNA"/>
</dbReference>